<evidence type="ECO:0000313" key="2">
    <source>
        <dbReference type="EMBL" id="KRR23846.1"/>
    </source>
</evidence>
<evidence type="ECO:0000256" key="1">
    <source>
        <dbReference type="SAM" id="Phobius"/>
    </source>
</evidence>
<gene>
    <name evidence="2" type="ORF">CQ14_22700</name>
</gene>
<protein>
    <submittedName>
        <fullName evidence="2">Uncharacterized protein</fullName>
    </submittedName>
</protein>
<dbReference type="OrthoDB" id="8242333at2"/>
<dbReference type="EMBL" id="LLYB01000066">
    <property type="protein sequence ID" value="KRR23846.1"/>
    <property type="molecule type" value="Genomic_DNA"/>
</dbReference>
<dbReference type="AlphaFoldDB" id="A0A0R3N2Z5"/>
<name>A0A0R3N2Z5_9BRAD</name>
<keyword evidence="1" id="KW-0812">Transmembrane</keyword>
<comment type="caution">
    <text evidence="2">The sequence shown here is derived from an EMBL/GenBank/DDBJ whole genome shotgun (WGS) entry which is preliminary data.</text>
</comment>
<reference evidence="2 3" key="1">
    <citation type="submission" date="2014-03" db="EMBL/GenBank/DDBJ databases">
        <title>Bradyrhizobium valentinum sp. nov., isolated from effective nodules of Lupinus mariae-josephae, a lupine endemic of basic-lime soils in Eastern Spain.</title>
        <authorList>
            <person name="Duran D."/>
            <person name="Rey L."/>
            <person name="Navarro A."/>
            <person name="Busquets A."/>
            <person name="Imperial J."/>
            <person name="Ruiz-Argueso T."/>
        </authorList>
    </citation>
    <scope>NUCLEOTIDE SEQUENCE [LARGE SCALE GENOMIC DNA]</scope>
    <source>
        <strain evidence="2 3">CCBAU 23086</strain>
    </source>
</reference>
<keyword evidence="1" id="KW-1133">Transmembrane helix</keyword>
<dbReference type="Proteomes" id="UP000051660">
    <property type="component" value="Unassembled WGS sequence"/>
</dbReference>
<organism evidence="2 3">
    <name type="scientific">Bradyrhizobium lablabi</name>
    <dbReference type="NCBI Taxonomy" id="722472"/>
    <lineage>
        <taxon>Bacteria</taxon>
        <taxon>Pseudomonadati</taxon>
        <taxon>Pseudomonadota</taxon>
        <taxon>Alphaproteobacteria</taxon>
        <taxon>Hyphomicrobiales</taxon>
        <taxon>Nitrobacteraceae</taxon>
        <taxon>Bradyrhizobium</taxon>
    </lineage>
</organism>
<proteinExistence type="predicted"/>
<sequence length="108" mass="12054">MPHVIQFTAQRFGRVHKASGLTDGFPDMESSLPQRKARTRRWLITAFLIYGAMIAGLLGFVVVFSSDDTHETAAENTATVAATKPARFEAVIANWNRYRNKDARADAR</sequence>
<feature type="transmembrane region" description="Helical" evidence="1">
    <location>
        <begin position="42"/>
        <end position="64"/>
    </location>
</feature>
<accession>A0A0R3N2Z5</accession>
<dbReference type="RefSeq" id="WP_057858888.1">
    <property type="nucleotide sequence ID" value="NZ_LLYB01000066.1"/>
</dbReference>
<evidence type="ECO:0000313" key="3">
    <source>
        <dbReference type="Proteomes" id="UP000051660"/>
    </source>
</evidence>
<keyword evidence="1" id="KW-0472">Membrane</keyword>